<dbReference type="CDD" id="cd14349">
    <property type="entry name" value="UBA_CF106"/>
    <property type="match status" value="1"/>
</dbReference>
<dbReference type="InterPro" id="IPR009060">
    <property type="entry name" value="UBA-like_sf"/>
</dbReference>
<evidence type="ECO:0000259" key="2">
    <source>
        <dbReference type="Pfam" id="PF16158"/>
    </source>
</evidence>
<dbReference type="Gene3D" id="2.60.40.10">
    <property type="entry name" value="Immunoglobulins"/>
    <property type="match status" value="1"/>
</dbReference>
<evidence type="ECO:0000313" key="3">
    <source>
        <dbReference type="EMBL" id="JAT39573.1"/>
    </source>
</evidence>
<feature type="region of interest" description="Disordered" evidence="1">
    <location>
        <begin position="196"/>
        <end position="233"/>
    </location>
</feature>
<sequence length="233" mass="26005">MDVDNDLVDQSLLQQFSCLGTTDKDELIKQLQKLAGDNINATTASFFLDMNNWNLQAAVCSYFDIETPFKLPSMVLVRDETTEANNTVPPNTTFQKVWRIQNNGDESWPSGCCLQFTGGTLMQCAEQIRAPPLPPSSSTELCLQMTSPSEPGIFQSKWRMITPTGSYFGDIIWLIVTVIDEESTNELTDQLMHLNALGAPPQRDPSLTNPFSPSHLNFQDSVPKMQDNDNTMC</sequence>
<dbReference type="SUPFAM" id="SSF46934">
    <property type="entry name" value="UBA-like"/>
    <property type="match status" value="1"/>
</dbReference>
<feature type="compositionally biased region" description="Polar residues" evidence="1">
    <location>
        <begin position="205"/>
        <end position="220"/>
    </location>
</feature>
<dbReference type="PANTHER" id="PTHR20930">
    <property type="entry name" value="OVARIAN CARCINOMA ANTIGEN CA125-RELATED"/>
    <property type="match status" value="1"/>
</dbReference>
<dbReference type="InterPro" id="IPR039517">
    <property type="entry name" value="C6orf106_UBA-like"/>
</dbReference>
<dbReference type="GO" id="GO:0000407">
    <property type="term" value="C:phagophore assembly site"/>
    <property type="evidence" value="ECO:0007669"/>
    <property type="project" value="TreeGrafter"/>
</dbReference>
<dbReference type="Pfam" id="PF14555">
    <property type="entry name" value="UBA_4"/>
    <property type="match status" value="1"/>
</dbReference>
<gene>
    <name evidence="3" type="ORF">g.4356</name>
</gene>
<name>A0A1B6MUH4_9HEMI</name>
<dbReference type="Pfam" id="PF16158">
    <property type="entry name" value="N_BRCA1_IG"/>
    <property type="match status" value="1"/>
</dbReference>
<dbReference type="PANTHER" id="PTHR20930:SF0">
    <property type="entry name" value="PROTEIN ILRUN"/>
    <property type="match status" value="1"/>
</dbReference>
<proteinExistence type="predicted"/>
<feature type="domain" description="Nbr1 FW" evidence="2">
    <location>
        <begin position="83"/>
        <end position="178"/>
    </location>
</feature>
<dbReference type="EMBL" id="GEBQ01000404">
    <property type="protein sequence ID" value="JAT39573.1"/>
    <property type="molecule type" value="Transcribed_RNA"/>
</dbReference>
<dbReference type="InterPro" id="IPR013783">
    <property type="entry name" value="Ig-like_fold"/>
</dbReference>
<reference evidence="3" key="1">
    <citation type="submission" date="2015-11" db="EMBL/GenBank/DDBJ databases">
        <title>De novo transcriptome assembly of four potential Pierce s Disease insect vectors from Arizona vineyards.</title>
        <authorList>
            <person name="Tassone E.E."/>
        </authorList>
    </citation>
    <scope>NUCLEOTIDE SEQUENCE</scope>
</reference>
<organism evidence="3">
    <name type="scientific">Graphocephala atropunctata</name>
    <dbReference type="NCBI Taxonomy" id="36148"/>
    <lineage>
        <taxon>Eukaryota</taxon>
        <taxon>Metazoa</taxon>
        <taxon>Ecdysozoa</taxon>
        <taxon>Arthropoda</taxon>
        <taxon>Hexapoda</taxon>
        <taxon>Insecta</taxon>
        <taxon>Pterygota</taxon>
        <taxon>Neoptera</taxon>
        <taxon>Paraneoptera</taxon>
        <taxon>Hemiptera</taxon>
        <taxon>Auchenorrhyncha</taxon>
        <taxon>Membracoidea</taxon>
        <taxon>Cicadellidae</taxon>
        <taxon>Cicadellinae</taxon>
        <taxon>Cicadellini</taxon>
        <taxon>Graphocephala</taxon>
    </lineage>
</organism>
<accession>A0A1B6MUH4</accession>
<evidence type="ECO:0000256" key="1">
    <source>
        <dbReference type="SAM" id="MobiDB-lite"/>
    </source>
</evidence>
<dbReference type="CDD" id="cd14947">
    <property type="entry name" value="NBR1_like"/>
    <property type="match status" value="1"/>
</dbReference>
<dbReference type="GO" id="GO:0043130">
    <property type="term" value="F:ubiquitin binding"/>
    <property type="evidence" value="ECO:0007669"/>
    <property type="project" value="TreeGrafter"/>
</dbReference>
<dbReference type="AlphaFoldDB" id="A0A1B6MUH4"/>
<dbReference type="Gene3D" id="1.10.8.10">
    <property type="entry name" value="DNA helicase RuvA subunit, C-terminal domain"/>
    <property type="match status" value="1"/>
</dbReference>
<dbReference type="InterPro" id="IPR032350">
    <property type="entry name" value="Nbr1_FW"/>
</dbReference>
<protein>
    <recommendedName>
        <fullName evidence="2">Nbr1 FW domain-containing protein</fullName>
    </recommendedName>
</protein>
<dbReference type="GO" id="GO:0016236">
    <property type="term" value="P:macroautophagy"/>
    <property type="evidence" value="ECO:0007669"/>
    <property type="project" value="TreeGrafter"/>
</dbReference>